<dbReference type="KEGG" id="odi:ODI_R0488"/>
<reference evidence="5 7" key="1">
    <citation type="submission" date="2016-06" db="EMBL/GenBank/DDBJ databases">
        <authorList>
            <person name="Kjaerup R.B."/>
            <person name="Dalgaard T.S."/>
            <person name="Juul-Madsen H.R."/>
        </authorList>
    </citation>
    <scope>NUCLEOTIDE SEQUENCE [LARGE SCALE GENOMIC DNA]</scope>
    <source>
        <strain evidence="5">Orrdi1</strain>
    </source>
</reference>
<dbReference type="AlphaFoldDB" id="A0A1C3K4U0"/>
<dbReference type="RefSeq" id="WP_067756375.1">
    <property type="nucleotide sequence ID" value="NZ_LT907988.1"/>
</dbReference>
<dbReference type="PANTHER" id="PTHR30055:SF183">
    <property type="entry name" value="NUCLEOID OCCLUSION FACTOR SLMA"/>
    <property type="match status" value="1"/>
</dbReference>
<evidence type="ECO:0000256" key="3">
    <source>
        <dbReference type="PROSITE-ProRule" id="PRU00335"/>
    </source>
</evidence>
<dbReference type="InterPro" id="IPR054580">
    <property type="entry name" value="SlmA-like_C"/>
</dbReference>
<dbReference type="InterPro" id="IPR036271">
    <property type="entry name" value="Tet_transcr_reg_TetR-rel_C_sf"/>
</dbReference>
<reference evidence="6 7" key="2">
    <citation type="submission" date="2017-08" db="EMBL/GenBank/DDBJ databases">
        <authorList>
            <person name="de Groot N.N."/>
        </authorList>
    </citation>
    <scope>NUCLEOTIDE SEQUENCE [LARGE SCALE GENOMIC DNA]</scope>
    <source>
        <strain evidence="6">Orrdi1</strain>
    </source>
</reference>
<sequence length="191" mass="21317">MASKPGERRNRILQTLAEMLEQPRAARITTAALAARMQVSEAALYRHFASKAQMFEGLIEFIETSVFTLVNQITVSEPRGLAQARGIASMLLAFAERNRGMTRVLTGDALVTEDDRLQERINQFNDRVEASFRQSLRTAVTEGALPADADLNAHASLLTHFVLGRWLRYAQSGWRIAPTAHLDTQLRLLLA</sequence>
<dbReference type="Gene3D" id="1.10.357.10">
    <property type="entry name" value="Tetracycline Repressor, domain 2"/>
    <property type="match status" value="1"/>
</dbReference>
<dbReference type="PROSITE" id="PS50977">
    <property type="entry name" value="HTH_TETR_2"/>
    <property type="match status" value="1"/>
</dbReference>
<dbReference type="InterPro" id="IPR001647">
    <property type="entry name" value="HTH_TetR"/>
</dbReference>
<dbReference type="PANTHER" id="PTHR30055">
    <property type="entry name" value="HTH-TYPE TRANSCRIPTIONAL REGULATOR RUTR"/>
    <property type="match status" value="1"/>
</dbReference>
<evidence type="ECO:0000256" key="2">
    <source>
        <dbReference type="ARBA" id="ARBA00023125"/>
    </source>
</evidence>
<dbReference type="InterPro" id="IPR009057">
    <property type="entry name" value="Homeodomain-like_sf"/>
</dbReference>
<dbReference type="GO" id="GO:0003700">
    <property type="term" value="F:DNA-binding transcription factor activity"/>
    <property type="evidence" value="ECO:0007669"/>
    <property type="project" value="TreeGrafter"/>
</dbReference>
<name>A0A1C3K4U0_9BURK</name>
<dbReference type="Pfam" id="PF00440">
    <property type="entry name" value="TetR_N"/>
    <property type="match status" value="1"/>
</dbReference>
<evidence type="ECO:0000313" key="7">
    <source>
        <dbReference type="Proteomes" id="UP000078558"/>
    </source>
</evidence>
<dbReference type="SUPFAM" id="SSF48498">
    <property type="entry name" value="Tetracyclin repressor-like, C-terminal domain"/>
    <property type="match status" value="1"/>
</dbReference>
<dbReference type="GO" id="GO:0000976">
    <property type="term" value="F:transcription cis-regulatory region binding"/>
    <property type="evidence" value="ECO:0007669"/>
    <property type="project" value="TreeGrafter"/>
</dbReference>
<gene>
    <name evidence="5" type="ORF">ODI_04286</name>
    <name evidence="6" type="ORF">ODI_R0488</name>
</gene>
<keyword evidence="1" id="KW-0175">Coiled coil</keyword>
<dbReference type="EMBL" id="LT907988">
    <property type="protein sequence ID" value="SOE46828.1"/>
    <property type="molecule type" value="Genomic_DNA"/>
</dbReference>
<feature type="domain" description="HTH tetR-type" evidence="4">
    <location>
        <begin position="6"/>
        <end position="66"/>
    </location>
</feature>
<protein>
    <submittedName>
        <fullName evidence="5">Transcriptional regulator SlmA, TetR family</fullName>
    </submittedName>
</protein>
<accession>A0A1C3K4U0</accession>
<dbReference type="Pfam" id="PF22276">
    <property type="entry name" value="SlmA-like_C"/>
    <property type="match status" value="1"/>
</dbReference>
<dbReference type="Proteomes" id="UP000078558">
    <property type="component" value="Chromosome I"/>
</dbReference>
<organism evidence="5 7">
    <name type="scientific">Orrella dioscoreae</name>
    <dbReference type="NCBI Taxonomy" id="1851544"/>
    <lineage>
        <taxon>Bacteria</taxon>
        <taxon>Pseudomonadati</taxon>
        <taxon>Pseudomonadota</taxon>
        <taxon>Betaproteobacteria</taxon>
        <taxon>Burkholderiales</taxon>
        <taxon>Alcaligenaceae</taxon>
        <taxon>Orrella</taxon>
    </lineage>
</organism>
<dbReference type="STRING" id="1851544.ODI_04286"/>
<dbReference type="EMBL" id="FLRC01000033">
    <property type="protein sequence ID" value="SBT26513.1"/>
    <property type="molecule type" value="Genomic_DNA"/>
</dbReference>
<dbReference type="InterPro" id="IPR050109">
    <property type="entry name" value="HTH-type_TetR-like_transc_reg"/>
</dbReference>
<feature type="DNA-binding region" description="H-T-H motif" evidence="3">
    <location>
        <begin position="29"/>
        <end position="48"/>
    </location>
</feature>
<keyword evidence="2 3" id="KW-0238">DNA-binding</keyword>
<dbReference type="OrthoDB" id="9179041at2"/>
<dbReference type="NCBIfam" id="NF007015">
    <property type="entry name" value="PRK09480.1"/>
    <property type="match status" value="1"/>
</dbReference>
<keyword evidence="7" id="KW-1185">Reference proteome</keyword>
<dbReference type="SUPFAM" id="SSF46689">
    <property type="entry name" value="Homeodomain-like"/>
    <property type="match status" value="1"/>
</dbReference>
<evidence type="ECO:0000256" key="1">
    <source>
        <dbReference type="ARBA" id="ARBA00023054"/>
    </source>
</evidence>
<evidence type="ECO:0000313" key="6">
    <source>
        <dbReference type="EMBL" id="SOE46828.1"/>
    </source>
</evidence>
<evidence type="ECO:0000259" key="4">
    <source>
        <dbReference type="PROSITE" id="PS50977"/>
    </source>
</evidence>
<proteinExistence type="predicted"/>
<evidence type="ECO:0000313" key="5">
    <source>
        <dbReference type="EMBL" id="SBT26513.1"/>
    </source>
</evidence>